<dbReference type="NCBIfam" id="NF009379">
    <property type="entry name" value="PRK12740.1-3"/>
    <property type="match status" value="1"/>
</dbReference>
<dbReference type="InterPro" id="IPR005517">
    <property type="entry name" value="Transl_elong_EFG/EF2_IV"/>
</dbReference>
<name>A0A017HV48_9RHOB</name>
<comment type="caution">
    <text evidence="7">The sequence shown here is derived from an EMBL/GenBank/DDBJ whole genome shotgun (WGS) entry which is preliminary data.</text>
</comment>
<dbReference type="Gene3D" id="2.40.30.10">
    <property type="entry name" value="Translation factors"/>
    <property type="match status" value="1"/>
</dbReference>
<dbReference type="InterPro" id="IPR035647">
    <property type="entry name" value="EFG_III/V"/>
</dbReference>
<keyword evidence="7" id="KW-0251">Elongation factor</keyword>
<dbReference type="STRING" id="442562.Rumeso_00222"/>
<keyword evidence="2" id="KW-0648">Protein biosynthesis</keyword>
<protein>
    <submittedName>
        <fullName evidence="7">Translation elongation factor G-related protein</fullName>
    </submittedName>
</protein>
<dbReference type="PANTHER" id="PTHR43261">
    <property type="entry name" value="TRANSLATION ELONGATION FACTOR G-RELATED"/>
    <property type="match status" value="1"/>
</dbReference>
<evidence type="ECO:0000313" key="8">
    <source>
        <dbReference type="Proteomes" id="UP000019666"/>
    </source>
</evidence>
<dbReference type="GO" id="GO:0097216">
    <property type="term" value="F:guanosine tetraphosphate binding"/>
    <property type="evidence" value="ECO:0007669"/>
    <property type="project" value="UniProtKB-ARBA"/>
</dbReference>
<dbReference type="InterPro" id="IPR000795">
    <property type="entry name" value="T_Tr_GTP-bd_dom"/>
</dbReference>
<sequence>MSTELSVASFDYLGEAWTLIDCPGSVELGHEARCAMMVADAVVVVCEPQPERAVAVSSLLRFLDERDIPHLIFVNKMDQPKASVRATLEALQAYSTRPLLLREIPMRDEAGQVTGMVDLVSERAWRWQPHQASALVSLPERLLDEEGQARSTLLEALADFDDRLMEELLEDVVPSTDDIYQNLTRDLQDDLVVPVFFGSAENGNGIHRLLKALRHEVPASEVTAARRGISTDQGPTAEVFRTLFAGQTGKVSLARVWAGEIRDGLTLGRDRIGGVSALMGRKSTSRRSAQAGEVVALSRMASAATGDLLCGERGIEADWPEPPPPLFAVALSAQRQSDDVKLTSALGRMCQEDPSLKSEHNPETGELIVSGQGDLHLQIMLSRLQSEYGLTVTRERPTLPYRETITRPGQQHARHKKQSGGHGEFADVLIEVRPEPRGSGFRFADRITGAWCPSSTSRRSRRGSNPTSRAARSDFRSWTWPCRSWTAAFTRWTAPTWRSRRPRRRRCPS</sequence>
<evidence type="ECO:0000313" key="7">
    <source>
        <dbReference type="EMBL" id="EYD78200.1"/>
    </source>
</evidence>
<dbReference type="Gene3D" id="3.40.50.300">
    <property type="entry name" value="P-loop containing nucleotide triphosphate hydrolases"/>
    <property type="match status" value="1"/>
</dbReference>
<dbReference type="Pfam" id="PF03764">
    <property type="entry name" value="EFG_IV"/>
    <property type="match status" value="1"/>
</dbReference>
<dbReference type="SUPFAM" id="SSF54211">
    <property type="entry name" value="Ribosomal protein S5 domain 2-like"/>
    <property type="match status" value="1"/>
</dbReference>
<dbReference type="SUPFAM" id="SSF54980">
    <property type="entry name" value="EF-G C-terminal domain-like"/>
    <property type="match status" value="1"/>
</dbReference>
<dbReference type="Gene3D" id="3.30.70.870">
    <property type="entry name" value="Elongation Factor G (Translational Gtpase), domain 3"/>
    <property type="match status" value="1"/>
</dbReference>
<dbReference type="Gene3D" id="3.30.230.10">
    <property type="match status" value="1"/>
</dbReference>
<evidence type="ECO:0000256" key="2">
    <source>
        <dbReference type="ARBA" id="ARBA00022917"/>
    </source>
</evidence>
<keyword evidence="3" id="KW-0342">GTP-binding</keyword>
<dbReference type="InterPro" id="IPR041095">
    <property type="entry name" value="EFG_II"/>
</dbReference>
<dbReference type="InterPro" id="IPR027417">
    <property type="entry name" value="P-loop_NTPase"/>
</dbReference>
<evidence type="ECO:0000259" key="5">
    <source>
        <dbReference type="Pfam" id="PF03764"/>
    </source>
</evidence>
<feature type="domain" description="Elongation Factor G" evidence="6">
    <location>
        <begin position="323"/>
        <end position="393"/>
    </location>
</feature>
<feature type="domain" description="Translation elongation factor EFG/EF2" evidence="5">
    <location>
        <begin position="397"/>
        <end position="455"/>
    </location>
</feature>
<dbReference type="Pfam" id="PF14492">
    <property type="entry name" value="EFG_III"/>
    <property type="match status" value="1"/>
</dbReference>
<dbReference type="SUPFAM" id="SSF52540">
    <property type="entry name" value="P-loop containing nucleoside triphosphate hydrolases"/>
    <property type="match status" value="1"/>
</dbReference>
<reference evidence="7 8" key="1">
    <citation type="submission" date="2013-02" db="EMBL/GenBank/DDBJ databases">
        <authorList>
            <person name="Fiebig A."/>
            <person name="Goeker M."/>
            <person name="Klenk H.-P.P."/>
        </authorList>
    </citation>
    <scope>NUCLEOTIDE SEQUENCE [LARGE SCALE GENOMIC DNA]</scope>
    <source>
        <strain evidence="7 8">DSM 19309</strain>
    </source>
</reference>
<feature type="domain" description="Tr-type G" evidence="4">
    <location>
        <begin position="2"/>
        <end position="218"/>
    </location>
</feature>
<dbReference type="GO" id="GO:0005525">
    <property type="term" value="F:GTP binding"/>
    <property type="evidence" value="ECO:0007669"/>
    <property type="project" value="UniProtKB-KW"/>
</dbReference>
<evidence type="ECO:0000259" key="4">
    <source>
        <dbReference type="Pfam" id="PF00009"/>
    </source>
</evidence>
<dbReference type="EMBL" id="AOSK01000007">
    <property type="protein sequence ID" value="EYD78200.1"/>
    <property type="molecule type" value="Genomic_DNA"/>
</dbReference>
<dbReference type="CDD" id="cd16262">
    <property type="entry name" value="EFG_III"/>
    <property type="match status" value="1"/>
</dbReference>
<dbReference type="AlphaFoldDB" id="A0A017HV48"/>
<keyword evidence="8" id="KW-1185">Reference proteome</keyword>
<gene>
    <name evidence="7" type="ORF">Rumeso_00222</name>
</gene>
<dbReference type="PATRIC" id="fig|442562.3.peg.223"/>
<evidence type="ECO:0000256" key="1">
    <source>
        <dbReference type="ARBA" id="ARBA00022741"/>
    </source>
</evidence>
<dbReference type="GO" id="GO:0003924">
    <property type="term" value="F:GTPase activity"/>
    <property type="evidence" value="ECO:0007669"/>
    <property type="project" value="InterPro"/>
</dbReference>
<dbReference type="InterPro" id="IPR009000">
    <property type="entry name" value="Transl_B-barrel_sf"/>
</dbReference>
<dbReference type="GO" id="GO:0003746">
    <property type="term" value="F:translation elongation factor activity"/>
    <property type="evidence" value="ECO:0007669"/>
    <property type="project" value="UniProtKB-KW"/>
</dbReference>
<evidence type="ECO:0000256" key="3">
    <source>
        <dbReference type="ARBA" id="ARBA00023134"/>
    </source>
</evidence>
<dbReference type="PANTHER" id="PTHR43261:SF7">
    <property type="entry name" value="ELONGATION FACTOR G-LIKE PROTEIN"/>
    <property type="match status" value="1"/>
</dbReference>
<dbReference type="SUPFAM" id="SSF50447">
    <property type="entry name" value="Translation proteins"/>
    <property type="match status" value="1"/>
</dbReference>
<dbReference type="Pfam" id="PF00009">
    <property type="entry name" value="GTP_EFTU"/>
    <property type="match status" value="1"/>
</dbReference>
<accession>A0A017HV48</accession>
<keyword evidence="1" id="KW-0547">Nucleotide-binding</keyword>
<organism evidence="7 8">
    <name type="scientific">Rubellimicrobium mesophilum DSM 19309</name>
    <dbReference type="NCBI Taxonomy" id="442562"/>
    <lineage>
        <taxon>Bacteria</taxon>
        <taxon>Pseudomonadati</taxon>
        <taxon>Pseudomonadota</taxon>
        <taxon>Alphaproteobacteria</taxon>
        <taxon>Rhodobacterales</taxon>
        <taxon>Roseobacteraceae</taxon>
        <taxon>Rubellimicrobium</taxon>
    </lineage>
</organism>
<dbReference type="InterPro" id="IPR014721">
    <property type="entry name" value="Ribsml_uS5_D2-typ_fold_subgr"/>
</dbReference>
<dbReference type="Proteomes" id="UP000019666">
    <property type="component" value="Unassembled WGS sequence"/>
</dbReference>
<dbReference type="HOGENOM" id="CLU_535149_0_0_5"/>
<evidence type="ECO:0000259" key="6">
    <source>
        <dbReference type="Pfam" id="PF14492"/>
    </source>
</evidence>
<proteinExistence type="predicted"/>
<dbReference type="InterPro" id="IPR009022">
    <property type="entry name" value="EFG_III"/>
</dbReference>
<dbReference type="GO" id="GO:0032790">
    <property type="term" value="P:ribosome disassembly"/>
    <property type="evidence" value="ECO:0007669"/>
    <property type="project" value="TreeGrafter"/>
</dbReference>
<dbReference type="InterPro" id="IPR020568">
    <property type="entry name" value="Ribosomal_Su5_D2-typ_SF"/>
</dbReference>